<feature type="coiled-coil region" evidence="9">
    <location>
        <begin position="275"/>
        <end position="310"/>
    </location>
</feature>
<evidence type="ECO:0000256" key="6">
    <source>
        <dbReference type="ARBA" id="ARBA00023134"/>
    </source>
</evidence>
<dbReference type="GO" id="GO:0005737">
    <property type="term" value="C:cytoplasm"/>
    <property type="evidence" value="ECO:0007669"/>
    <property type="project" value="UniProtKB-UniRule"/>
</dbReference>
<dbReference type="GO" id="GO:0005525">
    <property type="term" value="F:GTP binding"/>
    <property type="evidence" value="ECO:0007669"/>
    <property type="project" value="UniProtKB-KW"/>
</dbReference>
<dbReference type="SUPFAM" id="SSF52540">
    <property type="entry name" value="P-loop containing nucleoside triphosphate hydrolases"/>
    <property type="match status" value="1"/>
</dbReference>
<dbReference type="GO" id="GO:0003743">
    <property type="term" value="F:translation initiation factor activity"/>
    <property type="evidence" value="ECO:0007669"/>
    <property type="project" value="UniProtKB-UniRule"/>
</dbReference>
<dbReference type="Gene3D" id="3.40.50.10050">
    <property type="entry name" value="Translation initiation factor IF- 2, domain 3"/>
    <property type="match status" value="1"/>
</dbReference>
<name>A0A955L4J8_9BACT</name>
<dbReference type="CDD" id="cd03692">
    <property type="entry name" value="mtIF2_IVc"/>
    <property type="match status" value="1"/>
</dbReference>
<dbReference type="CDD" id="cd01887">
    <property type="entry name" value="IF2_eIF5B"/>
    <property type="match status" value="1"/>
</dbReference>
<comment type="function">
    <text evidence="8">One of the essential components for the initiation of protein synthesis. Protects formylmethionyl-tRNA from spontaneous hydrolysis and promotes its binding to the 30S ribosomal subunits. Also involved in the hydrolysis of GTP during the formation of the 70S ribosomal complex.</text>
</comment>
<keyword evidence="6" id="KW-0342">GTP-binding</keyword>
<dbReference type="InterPro" id="IPR053905">
    <property type="entry name" value="EF-G-like_DII"/>
</dbReference>
<dbReference type="FunFam" id="3.40.50.300:FF:000019">
    <property type="entry name" value="Translation initiation factor IF-2"/>
    <property type="match status" value="1"/>
</dbReference>
<keyword evidence="3 8" id="KW-0396">Initiation factor</keyword>
<evidence type="ECO:0000256" key="7">
    <source>
        <dbReference type="NCBIfam" id="TIGR00487"/>
    </source>
</evidence>
<evidence type="ECO:0000256" key="9">
    <source>
        <dbReference type="SAM" id="Coils"/>
    </source>
</evidence>
<dbReference type="PROSITE" id="PS51722">
    <property type="entry name" value="G_TR_2"/>
    <property type="match status" value="1"/>
</dbReference>
<dbReference type="EMBL" id="JAGQLK010000009">
    <property type="protein sequence ID" value="MCA9382867.1"/>
    <property type="molecule type" value="Genomic_DNA"/>
</dbReference>
<accession>A0A955L4J8</accession>
<dbReference type="PANTHER" id="PTHR43381:SF5">
    <property type="entry name" value="TR-TYPE G DOMAIN-CONTAINING PROTEIN"/>
    <property type="match status" value="1"/>
</dbReference>
<evidence type="ECO:0000256" key="1">
    <source>
        <dbReference type="ARBA" id="ARBA00007733"/>
    </source>
</evidence>
<evidence type="ECO:0000256" key="8">
    <source>
        <dbReference type="RuleBase" id="RU000644"/>
    </source>
</evidence>
<dbReference type="InterPro" id="IPR027417">
    <property type="entry name" value="P-loop_NTPase"/>
</dbReference>
<dbReference type="AlphaFoldDB" id="A0A955L4J8"/>
<dbReference type="InterPro" id="IPR000178">
    <property type="entry name" value="TF_IF2_bacterial-like"/>
</dbReference>
<sequence>MAKKDKSKTKLKRTPVVAVMGHVDHGKTSLLDAIRDTKVQASEVGGITQNTRAHQIKVEDQKITFIDTPGHEAFSEMRARGARVTDIVMLVVAADDGVQPQTKESIKFALEEKVPVIVAINKVDLPGKNIAKLKQQLSSENLLLEEFGGDVMAVEVSAVKKTGLDELLESILLLAEISELEKAKVKNGSGSGFVLESHSDKHLGSVALILAKSGEVKKGYTAVYEGGYSKIRGILNESQEKQEVGEEGDPIWLIGIDEVLKTGDTVKFFEEEKDAKEFLKELEKGTESLLEEEEEDIEATEEDDLALLAEFFGAAQKEEATEYLNIVLRTDTQGTLEVVTKELEDMSDDEVKVKILDAATGELTEQDIKTAQAAKGIVIGFQVETPKKVQELARKERVLVRTYEVIYELIDEVGEVLDSLGQPIEEEIEVARARVKKAFQLSNGQYVAGCEVKKGTVLKGYKAYIERDGERSGDGKITSLKKLKNEVKEVKKGEECGILIEPNLEILEGDEIVCYKVEKL</sequence>
<comment type="caution">
    <text evidence="11">The sequence shown here is derived from an EMBL/GenBank/DDBJ whole genome shotgun (WGS) entry which is preliminary data.</text>
</comment>
<evidence type="ECO:0000313" key="11">
    <source>
        <dbReference type="EMBL" id="MCA9382867.1"/>
    </source>
</evidence>
<evidence type="ECO:0000256" key="3">
    <source>
        <dbReference type="ARBA" id="ARBA00022540"/>
    </source>
</evidence>
<evidence type="ECO:0000256" key="2">
    <source>
        <dbReference type="ARBA" id="ARBA00020675"/>
    </source>
</evidence>
<organism evidence="11 12">
    <name type="scientific">Candidatus Dojkabacteria bacterium</name>
    <dbReference type="NCBI Taxonomy" id="2099670"/>
    <lineage>
        <taxon>Bacteria</taxon>
        <taxon>Candidatus Dojkabacteria</taxon>
    </lineage>
</organism>
<reference evidence="11" key="2">
    <citation type="journal article" date="2021" name="Microbiome">
        <title>Successional dynamics and alternative stable states in a saline activated sludge microbial community over 9 years.</title>
        <authorList>
            <person name="Wang Y."/>
            <person name="Ye J."/>
            <person name="Ju F."/>
            <person name="Liu L."/>
            <person name="Boyd J.A."/>
            <person name="Deng Y."/>
            <person name="Parks D.H."/>
            <person name="Jiang X."/>
            <person name="Yin X."/>
            <person name="Woodcroft B.J."/>
            <person name="Tyson G.W."/>
            <person name="Hugenholtz P."/>
            <person name="Polz M.F."/>
            <person name="Zhang T."/>
        </authorList>
    </citation>
    <scope>NUCLEOTIDE SEQUENCE</scope>
    <source>
        <strain evidence="11">HKST-UBA14</strain>
    </source>
</reference>
<dbReference type="SUPFAM" id="SSF50447">
    <property type="entry name" value="Translation proteins"/>
    <property type="match status" value="2"/>
</dbReference>
<evidence type="ECO:0000256" key="4">
    <source>
        <dbReference type="ARBA" id="ARBA00022741"/>
    </source>
</evidence>
<dbReference type="InterPro" id="IPR023115">
    <property type="entry name" value="TIF_IF2_dom3"/>
</dbReference>
<dbReference type="SUPFAM" id="SSF52156">
    <property type="entry name" value="Initiation factor IF2/eIF5b, domain 3"/>
    <property type="match status" value="1"/>
</dbReference>
<dbReference type="Gene3D" id="3.40.50.300">
    <property type="entry name" value="P-loop containing nucleotide triphosphate hydrolases"/>
    <property type="match status" value="1"/>
</dbReference>
<feature type="domain" description="Tr-type G" evidence="10">
    <location>
        <begin position="12"/>
        <end position="179"/>
    </location>
</feature>
<dbReference type="Pfam" id="PF11987">
    <property type="entry name" value="IF-2"/>
    <property type="match status" value="1"/>
</dbReference>
<dbReference type="InterPro" id="IPR036925">
    <property type="entry name" value="TIF_IF2_dom3_sf"/>
</dbReference>
<dbReference type="FunFam" id="2.40.30.10:FF:000008">
    <property type="entry name" value="Translation initiation factor IF-2"/>
    <property type="match status" value="1"/>
</dbReference>
<protein>
    <recommendedName>
        <fullName evidence="2 7">Translation initiation factor IF-2</fullName>
    </recommendedName>
</protein>
<proteinExistence type="inferred from homology"/>
<dbReference type="FunFam" id="3.40.50.10050:FF:000001">
    <property type="entry name" value="Translation initiation factor IF-2"/>
    <property type="match status" value="1"/>
</dbReference>
<dbReference type="InterPro" id="IPR000795">
    <property type="entry name" value="T_Tr_GTP-bd_dom"/>
</dbReference>
<keyword evidence="4" id="KW-0547">Nucleotide-binding</keyword>
<dbReference type="NCBIfam" id="TIGR00231">
    <property type="entry name" value="small_GTP"/>
    <property type="match status" value="1"/>
</dbReference>
<evidence type="ECO:0000313" key="12">
    <source>
        <dbReference type="Proteomes" id="UP000783287"/>
    </source>
</evidence>
<keyword evidence="9" id="KW-0175">Coiled coil</keyword>
<comment type="similarity">
    <text evidence="1 8">Belongs to the TRAFAC class translation factor GTPase superfamily. Classic translation factor GTPase family. IF-2 subfamily.</text>
</comment>
<dbReference type="Pfam" id="PF22042">
    <property type="entry name" value="EF-G_D2"/>
    <property type="match status" value="1"/>
</dbReference>
<dbReference type="GO" id="GO:0003924">
    <property type="term" value="F:GTPase activity"/>
    <property type="evidence" value="ECO:0007669"/>
    <property type="project" value="InterPro"/>
</dbReference>
<dbReference type="InterPro" id="IPR005225">
    <property type="entry name" value="Small_GTP-bd"/>
</dbReference>
<dbReference type="Gene3D" id="2.40.30.10">
    <property type="entry name" value="Translation factors"/>
    <property type="match status" value="2"/>
</dbReference>
<evidence type="ECO:0000259" key="10">
    <source>
        <dbReference type="PROSITE" id="PS51722"/>
    </source>
</evidence>
<dbReference type="PANTHER" id="PTHR43381">
    <property type="entry name" value="TRANSLATION INITIATION FACTOR IF-2-RELATED"/>
    <property type="match status" value="1"/>
</dbReference>
<dbReference type="Proteomes" id="UP000783287">
    <property type="component" value="Unassembled WGS sequence"/>
</dbReference>
<reference evidence="11" key="1">
    <citation type="submission" date="2020-04" db="EMBL/GenBank/DDBJ databases">
        <authorList>
            <person name="Zhang T."/>
        </authorList>
    </citation>
    <scope>NUCLEOTIDE SEQUENCE</scope>
    <source>
        <strain evidence="11">HKST-UBA14</strain>
    </source>
</reference>
<keyword evidence="5 8" id="KW-0648">Protein biosynthesis</keyword>
<dbReference type="InterPro" id="IPR009000">
    <property type="entry name" value="Transl_B-barrel_sf"/>
</dbReference>
<gene>
    <name evidence="11" type="primary">infB</name>
    <name evidence="11" type="ORF">KC909_00740</name>
</gene>
<dbReference type="Pfam" id="PF00009">
    <property type="entry name" value="GTP_EFTU"/>
    <property type="match status" value="1"/>
</dbReference>
<evidence type="ECO:0000256" key="5">
    <source>
        <dbReference type="ARBA" id="ARBA00022917"/>
    </source>
</evidence>
<dbReference type="InterPro" id="IPR015760">
    <property type="entry name" value="TIF_IF2"/>
</dbReference>
<dbReference type="PROSITE" id="PS01176">
    <property type="entry name" value="IF2"/>
    <property type="match status" value="1"/>
</dbReference>
<dbReference type="NCBIfam" id="TIGR00487">
    <property type="entry name" value="IF-2"/>
    <property type="match status" value="1"/>
</dbReference>